<evidence type="ECO:0008006" key="2">
    <source>
        <dbReference type="Google" id="ProtNLM"/>
    </source>
</evidence>
<accession>X1IF00</accession>
<dbReference type="EMBL" id="BARU01033473">
    <property type="protein sequence ID" value="GAH67860.1"/>
    <property type="molecule type" value="Genomic_DNA"/>
</dbReference>
<proteinExistence type="predicted"/>
<gene>
    <name evidence="1" type="ORF">S03H2_52674</name>
</gene>
<comment type="caution">
    <text evidence="1">The sequence shown here is derived from an EMBL/GenBank/DDBJ whole genome shotgun (WGS) entry which is preliminary data.</text>
</comment>
<reference evidence="1" key="1">
    <citation type="journal article" date="2014" name="Front. Microbiol.">
        <title>High frequency of phylogenetically diverse reductive dehalogenase-homologous genes in deep subseafloor sedimentary metagenomes.</title>
        <authorList>
            <person name="Kawai M."/>
            <person name="Futagami T."/>
            <person name="Toyoda A."/>
            <person name="Takaki Y."/>
            <person name="Nishi S."/>
            <person name="Hori S."/>
            <person name="Arai W."/>
            <person name="Tsubouchi T."/>
            <person name="Morono Y."/>
            <person name="Uchiyama I."/>
            <person name="Ito T."/>
            <person name="Fujiyama A."/>
            <person name="Inagaki F."/>
            <person name="Takami H."/>
        </authorList>
    </citation>
    <scope>NUCLEOTIDE SEQUENCE</scope>
    <source>
        <strain evidence="1">Expedition CK06-06</strain>
    </source>
</reference>
<feature type="non-terminal residue" evidence="1">
    <location>
        <position position="1"/>
    </location>
</feature>
<dbReference type="AlphaFoldDB" id="X1IF00"/>
<sequence>YKVPKIELDFGFRFRMHTGRPVWEYVGYPTRTQWSSPDSTDSINPGGLTRVIKDTEPTYLPSLALFDFRLEKAFKIREYGAIHVILDILNAFNAADVTNIDIGNWGRITGLTNARRVRLSFMYQF</sequence>
<protein>
    <recommendedName>
        <fullName evidence="2">TonB-dependent receptor-like beta-barrel domain-containing protein</fullName>
    </recommendedName>
</protein>
<organism evidence="1">
    <name type="scientific">marine sediment metagenome</name>
    <dbReference type="NCBI Taxonomy" id="412755"/>
    <lineage>
        <taxon>unclassified sequences</taxon>
        <taxon>metagenomes</taxon>
        <taxon>ecological metagenomes</taxon>
    </lineage>
</organism>
<evidence type="ECO:0000313" key="1">
    <source>
        <dbReference type="EMBL" id="GAH67860.1"/>
    </source>
</evidence>
<name>X1IF00_9ZZZZ</name>